<protein>
    <recommendedName>
        <fullName evidence="3">MarR family transcriptional regulator</fullName>
    </recommendedName>
</protein>
<reference evidence="1 2" key="1">
    <citation type="submission" date="2024-05" db="EMBL/GenBank/DDBJ databases">
        <title>Roseateles sp. DJS-2-20 16S ribosomal RNA gene Genome sequencing and assembly.</title>
        <authorList>
            <person name="Woo H."/>
        </authorList>
    </citation>
    <scope>NUCLEOTIDE SEQUENCE [LARGE SCALE GENOMIC DNA]</scope>
    <source>
        <strain evidence="1 2">DJS-2-20</strain>
    </source>
</reference>
<dbReference type="InterPro" id="IPR036390">
    <property type="entry name" value="WH_DNA-bd_sf"/>
</dbReference>
<keyword evidence="2" id="KW-1185">Reference proteome</keyword>
<dbReference type="SUPFAM" id="SSF46785">
    <property type="entry name" value="Winged helix' DNA-binding domain"/>
    <property type="match status" value="1"/>
</dbReference>
<dbReference type="Gene3D" id="1.10.10.10">
    <property type="entry name" value="Winged helix-like DNA-binding domain superfamily/Winged helix DNA-binding domain"/>
    <property type="match status" value="1"/>
</dbReference>
<accession>A0ABV0FZ13</accession>
<dbReference type="Proteomes" id="UP001495147">
    <property type="component" value="Unassembled WGS sequence"/>
</dbReference>
<proteinExistence type="predicted"/>
<comment type="caution">
    <text evidence="1">The sequence shown here is derived from an EMBL/GenBank/DDBJ whole genome shotgun (WGS) entry which is preliminary data.</text>
</comment>
<dbReference type="InterPro" id="IPR036388">
    <property type="entry name" value="WH-like_DNA-bd_sf"/>
</dbReference>
<sequence>MYLLLAHLQIASLAERRMAELASELRYVHGGQTKVLTANQAIALGRMLKRTRDSRDVRASAQSIREIASKLGWSRTNTQACLAPLIRDQLLTEDGIERKDARVPLYCLSAAGIDVAGRARMAIARCDAELKKQFRQMGLAAAPSQLEGAAEGLAMVWMLNASQGG</sequence>
<evidence type="ECO:0008006" key="3">
    <source>
        <dbReference type="Google" id="ProtNLM"/>
    </source>
</evidence>
<evidence type="ECO:0000313" key="1">
    <source>
        <dbReference type="EMBL" id="MEO3690043.1"/>
    </source>
</evidence>
<gene>
    <name evidence="1" type="ORF">ABDJ85_01090</name>
</gene>
<dbReference type="RefSeq" id="WP_347702878.1">
    <property type="nucleotide sequence ID" value="NZ_JBDPZD010000001.1"/>
</dbReference>
<dbReference type="EMBL" id="JBDPZD010000001">
    <property type="protein sequence ID" value="MEO3690043.1"/>
    <property type="molecule type" value="Genomic_DNA"/>
</dbReference>
<name>A0ABV0FZ13_9BURK</name>
<organism evidence="1 2">
    <name type="scientific">Roseateles paludis</name>
    <dbReference type="NCBI Taxonomy" id="3145238"/>
    <lineage>
        <taxon>Bacteria</taxon>
        <taxon>Pseudomonadati</taxon>
        <taxon>Pseudomonadota</taxon>
        <taxon>Betaproteobacteria</taxon>
        <taxon>Burkholderiales</taxon>
        <taxon>Sphaerotilaceae</taxon>
        <taxon>Roseateles</taxon>
    </lineage>
</organism>
<evidence type="ECO:0000313" key="2">
    <source>
        <dbReference type="Proteomes" id="UP001495147"/>
    </source>
</evidence>